<feature type="region of interest" description="Disordered" evidence="1">
    <location>
        <begin position="317"/>
        <end position="337"/>
    </location>
</feature>
<evidence type="ECO:0000313" key="3">
    <source>
        <dbReference type="Proteomes" id="UP000245629"/>
    </source>
</evidence>
<accession>A0A2S2CVH7</accession>
<reference evidence="3" key="1">
    <citation type="submission" date="2018-05" db="EMBL/GenBank/DDBJ databases">
        <title>Azospirillum thermophila sp. nov., a novel isolated from hot spring.</title>
        <authorList>
            <person name="Zhao Z."/>
        </authorList>
    </citation>
    <scope>NUCLEOTIDE SEQUENCE [LARGE SCALE GENOMIC DNA]</scope>
    <source>
        <strain evidence="3">CFH 70021</strain>
    </source>
</reference>
<dbReference type="EMBL" id="CP029354">
    <property type="protein sequence ID" value="AWK88479.1"/>
    <property type="molecule type" value="Genomic_DNA"/>
</dbReference>
<dbReference type="Gene3D" id="3.40.50.150">
    <property type="entry name" value="Vaccinia Virus protein VP39"/>
    <property type="match status" value="1"/>
</dbReference>
<evidence type="ECO:0000256" key="1">
    <source>
        <dbReference type="SAM" id="MobiDB-lite"/>
    </source>
</evidence>
<protein>
    <recommendedName>
        <fullName evidence="4">Class I SAM-dependent methyltransferase</fullName>
    </recommendedName>
</protein>
<dbReference type="RefSeq" id="WP_109330800.1">
    <property type="nucleotide sequence ID" value="NZ_CP029354.1"/>
</dbReference>
<dbReference type="Pfam" id="PF13489">
    <property type="entry name" value="Methyltransf_23"/>
    <property type="match status" value="1"/>
</dbReference>
<dbReference type="CDD" id="cd02440">
    <property type="entry name" value="AdoMet_MTases"/>
    <property type="match status" value="1"/>
</dbReference>
<dbReference type="Proteomes" id="UP000245629">
    <property type="component" value="Chromosome 3"/>
</dbReference>
<dbReference type="PANTHER" id="PTHR43861">
    <property type="entry name" value="TRANS-ACONITATE 2-METHYLTRANSFERASE-RELATED"/>
    <property type="match status" value="1"/>
</dbReference>
<dbReference type="AlphaFoldDB" id="A0A2S2CVH7"/>
<dbReference type="KEGG" id="azz:DEW08_20660"/>
<dbReference type="SUPFAM" id="SSF53335">
    <property type="entry name" value="S-adenosyl-L-methionine-dependent methyltransferases"/>
    <property type="match status" value="1"/>
</dbReference>
<sequence>MASVESIIVPGAPAHLIFDIRVKDIIRLYRRKSIDVTREFEGIERVGLYRCSKSGVKFFHPLVAGSQGFYESIRLHERYYDREKYEFRHASALIGAGDRVLDIGCGVGNFAESVPEADYTGLELSQNAIAEARANLLTVHDETIEWHSRRLPGHYDVVVSFQVLEHTTRPVDFLMGCRRALRPGGLLVVSVPNDDGFEGVCVNDVLNMPPHHLSRWSEQALVGLLAETGFVNAAIHYEPLQPYHRLWFSRQFFLRALYWRLLRRAPRPVERGLLFTLLHAVSHLLGLLFAPALETDRKIAFGHTVIVSAKAGPLPKRPGLHHAGAAGKERTGVAGGA</sequence>
<gene>
    <name evidence="2" type="ORF">DEW08_20660</name>
</gene>
<dbReference type="OrthoDB" id="9801538at2"/>
<evidence type="ECO:0000313" key="2">
    <source>
        <dbReference type="EMBL" id="AWK88479.1"/>
    </source>
</evidence>
<keyword evidence="3" id="KW-1185">Reference proteome</keyword>
<organism evidence="2 3">
    <name type="scientific">Azospirillum thermophilum</name>
    <dbReference type="NCBI Taxonomy" id="2202148"/>
    <lineage>
        <taxon>Bacteria</taxon>
        <taxon>Pseudomonadati</taxon>
        <taxon>Pseudomonadota</taxon>
        <taxon>Alphaproteobacteria</taxon>
        <taxon>Rhodospirillales</taxon>
        <taxon>Azospirillaceae</taxon>
        <taxon>Azospirillum</taxon>
    </lineage>
</organism>
<dbReference type="InterPro" id="IPR029063">
    <property type="entry name" value="SAM-dependent_MTases_sf"/>
</dbReference>
<evidence type="ECO:0008006" key="4">
    <source>
        <dbReference type="Google" id="ProtNLM"/>
    </source>
</evidence>
<name>A0A2S2CVH7_9PROT</name>
<proteinExistence type="predicted"/>
<dbReference type="PANTHER" id="PTHR43861:SF6">
    <property type="entry name" value="METHYLTRANSFERASE TYPE 11"/>
    <property type="match status" value="1"/>
</dbReference>